<dbReference type="HOGENOM" id="CLU_049570_2_0_0"/>
<dbReference type="STRING" id="314344.AL013_00460"/>
<dbReference type="Pfam" id="PF05050">
    <property type="entry name" value="Methyltransf_21"/>
    <property type="match status" value="1"/>
</dbReference>
<dbReference type="SUPFAM" id="SSF53335">
    <property type="entry name" value="S-adenosyl-L-methionine-dependent methyltransferases"/>
    <property type="match status" value="1"/>
</dbReference>
<evidence type="ECO:0000313" key="2">
    <source>
        <dbReference type="EMBL" id="EAU54528.1"/>
    </source>
</evidence>
<dbReference type="EMBL" id="AATS01000007">
    <property type="protein sequence ID" value="EAU54528.1"/>
    <property type="molecule type" value="Genomic_DNA"/>
</dbReference>
<dbReference type="InParanoid" id="Q0EZ96"/>
<dbReference type="eggNOG" id="COG1196">
    <property type="taxonomic scope" value="Bacteria"/>
</dbReference>
<keyword evidence="2" id="KW-0808">Transferase</keyword>
<organism evidence="2 3">
    <name type="scientific">Mariprofundus ferrooxydans PV-1</name>
    <dbReference type="NCBI Taxonomy" id="314345"/>
    <lineage>
        <taxon>Bacteria</taxon>
        <taxon>Pseudomonadati</taxon>
        <taxon>Pseudomonadota</taxon>
        <taxon>Candidatius Mariprofundia</taxon>
        <taxon>Mariprofundales</taxon>
        <taxon>Mariprofundaceae</taxon>
        <taxon>Mariprofundus</taxon>
    </lineage>
</organism>
<dbReference type="InterPro" id="IPR029063">
    <property type="entry name" value="SAM-dependent_MTases_sf"/>
</dbReference>
<protein>
    <submittedName>
        <fullName evidence="2">Putative SAM-dependent methyltransferase</fullName>
    </submittedName>
</protein>
<dbReference type="Proteomes" id="UP000005297">
    <property type="component" value="Unassembled WGS sequence"/>
</dbReference>
<keyword evidence="3" id="KW-1185">Reference proteome</keyword>
<name>Q0EZ96_9PROT</name>
<gene>
    <name evidence="2" type="ORF">SPV1_07531</name>
</gene>
<sequence>MIHKQLLNNLRGIKAGMRKYLLSVVMERVLHSPKTSYSQSGEDMIIRHVFNALGVSNPSYIDIGAHHPFELSNTAWFYEHGSRGINIEANPLLMAPFLEYRKHDVNLNVGIMEEAGEMDFFIIDPPSLSTFSESEAKRIEREYGYAIREIKKIPVTTVQQVFERHLPGGHLPDFLSIDVEGFEGPIFRSIDFDTWSPTVICCETVVFEMKGIAGKNSEIVDFLTARGYMVYADTGINTIFVKKSTWENR</sequence>
<feature type="domain" description="Methyltransferase FkbM" evidence="1">
    <location>
        <begin position="62"/>
        <end position="228"/>
    </location>
</feature>
<dbReference type="Gene3D" id="3.40.50.150">
    <property type="entry name" value="Vaccinia Virus protein VP39"/>
    <property type="match status" value="1"/>
</dbReference>
<dbReference type="GO" id="GO:0008168">
    <property type="term" value="F:methyltransferase activity"/>
    <property type="evidence" value="ECO:0007669"/>
    <property type="project" value="UniProtKB-KW"/>
</dbReference>
<dbReference type="AlphaFoldDB" id="Q0EZ96"/>
<proteinExistence type="predicted"/>
<evidence type="ECO:0000313" key="3">
    <source>
        <dbReference type="Proteomes" id="UP000005297"/>
    </source>
</evidence>
<accession>Q0EZ96</accession>
<dbReference type="GO" id="GO:0032259">
    <property type="term" value="P:methylation"/>
    <property type="evidence" value="ECO:0007669"/>
    <property type="project" value="UniProtKB-KW"/>
</dbReference>
<dbReference type="RefSeq" id="WP_009849030.1">
    <property type="nucleotide sequence ID" value="NZ_DS022294.1"/>
</dbReference>
<evidence type="ECO:0000259" key="1">
    <source>
        <dbReference type="Pfam" id="PF05050"/>
    </source>
</evidence>
<comment type="caution">
    <text evidence="2">The sequence shown here is derived from an EMBL/GenBank/DDBJ whole genome shotgun (WGS) entry which is preliminary data.</text>
</comment>
<dbReference type="InterPro" id="IPR006342">
    <property type="entry name" value="FkbM_mtfrase"/>
</dbReference>
<dbReference type="OrthoDB" id="9810122at2"/>
<reference evidence="2 3" key="1">
    <citation type="submission" date="2006-09" db="EMBL/GenBank/DDBJ databases">
        <authorList>
            <person name="Emerson D."/>
            <person name="Ferriera S."/>
            <person name="Johnson J."/>
            <person name="Kravitz S."/>
            <person name="Halpern A."/>
            <person name="Remington K."/>
            <person name="Beeson K."/>
            <person name="Tran B."/>
            <person name="Rogers Y.-H."/>
            <person name="Friedman R."/>
            <person name="Venter J.C."/>
        </authorList>
    </citation>
    <scope>NUCLEOTIDE SEQUENCE [LARGE SCALE GENOMIC DNA]</scope>
    <source>
        <strain evidence="2 3">PV-1</strain>
    </source>
</reference>
<keyword evidence="2" id="KW-0489">Methyltransferase</keyword>
<dbReference type="NCBIfam" id="TIGR01444">
    <property type="entry name" value="fkbM_fam"/>
    <property type="match status" value="1"/>
</dbReference>